<proteinExistence type="predicted"/>
<evidence type="ECO:0000256" key="1">
    <source>
        <dbReference type="SAM" id="MobiDB-lite"/>
    </source>
</evidence>
<organism evidence="3 4">
    <name type="scientific">Paenibacillus chartarius</name>
    <dbReference type="NCBI Taxonomy" id="747481"/>
    <lineage>
        <taxon>Bacteria</taxon>
        <taxon>Bacillati</taxon>
        <taxon>Bacillota</taxon>
        <taxon>Bacilli</taxon>
        <taxon>Bacillales</taxon>
        <taxon>Paenibacillaceae</taxon>
        <taxon>Paenibacillus</taxon>
    </lineage>
</organism>
<sequence length="988" mass="111775">MFRTRGWRFAVLALTLALGSSVPVMADGGAPAAGGARTGVNEQTGGQSEFGSETRDPQYYEVLEQWKKEGAVADHNATVTVPGSKFVAFSPNADVSIGSYKGKDGVLVWEANGDEWVEFEVNVAQGGLYAIEMSYHPFVDSKNRKPIALNLTVDGATPFLESKSLELYRHWRDKLPAQKDANGDEIRPVAEDISGWMQWELRDLSGAYEDPLLWRLTPGKHIIRLAGSDPMALESITFKPAAKTETYETARQSWPQSGPVEADPIVIEAEKVQWKNDSAIALAFDNDIANSPFVRGHITYNTLDGDRWATNNQQISWSFEVPESGYYQIAFRQQQAFVSNRSSFRSILINGKIPFSELKAYRFKYASGWKGAPIADERGAPYEFYLPKGTNTISMRVTQAPLRPIISDMDRAIGVLTKLTAELRTLTGGVDDKNRTWELKKDLPGFVETFSELNDSLIATRERLIQINGSPDAVSQALVTIEKDMESMLRYPDEIPYDPNRLNKLQGKLSEQIQLMSRQPLQLDRIYVVPAGKPLPKMEATTMEKIEGFVFNFFNSFKSASGPGEDDGQVLNVWMNRNRDYVNMLQGMADESFTPKTGIKVKVNLLKDERLLLLMNAAGMAPDVAIGLPQETPFNYALRGGMYDLKQFPDFEEVFRQFSPGSWIPYYYDGGYYAVPETQTFSMLFYRKDILERLGLAVPDTWDDVYRILPILQQNNMNFTPTEQGMFLQMHGAQYYKQDGSGSGLGTEAGIQAFKAWTDLQNKFGIDQRSESFYQHFRDGSYPIGIADLNAYIQLLVSAPELNGLWGVAPIPGVKQADGTVARWTEGNGGDQLATAIFKQTKKPQESWEFLKWWMSADVQVQYATDLETLYGVTFRWYTANIDAFVQLPWKEDDLQAILEQWRWFREVAKVPGSYYTERELKNAWTRTVINGENYRTSLETAVKEIDREVRRKMQEFRFIDGQGNIVRPLQLISVPEPWEGVDKYVKK</sequence>
<accession>A0ABV6DDX6</accession>
<dbReference type="Proteomes" id="UP001589776">
    <property type="component" value="Unassembled WGS sequence"/>
</dbReference>
<comment type="caution">
    <text evidence="3">The sequence shown here is derived from an EMBL/GenBank/DDBJ whole genome shotgun (WGS) entry which is preliminary data.</text>
</comment>
<dbReference type="PANTHER" id="PTHR43649:SF27">
    <property type="entry name" value="EXTRACELLULAR SOLUTE-BINDING PROTEIN FAMILY 1"/>
    <property type="match status" value="1"/>
</dbReference>
<dbReference type="RefSeq" id="WP_377467351.1">
    <property type="nucleotide sequence ID" value="NZ_JBHLWN010000001.1"/>
</dbReference>
<evidence type="ECO:0000313" key="3">
    <source>
        <dbReference type="EMBL" id="MFC0210843.1"/>
    </source>
</evidence>
<dbReference type="Gene3D" id="3.40.190.10">
    <property type="entry name" value="Periplasmic binding protein-like II"/>
    <property type="match status" value="1"/>
</dbReference>
<dbReference type="Gene3D" id="2.60.120.260">
    <property type="entry name" value="Galactose-binding domain-like"/>
    <property type="match status" value="2"/>
</dbReference>
<feature type="compositionally biased region" description="Polar residues" evidence="1">
    <location>
        <begin position="40"/>
        <end position="51"/>
    </location>
</feature>
<dbReference type="EMBL" id="JBHLWN010000001">
    <property type="protein sequence ID" value="MFC0210843.1"/>
    <property type="molecule type" value="Genomic_DNA"/>
</dbReference>
<reference evidence="3 4" key="1">
    <citation type="submission" date="2024-09" db="EMBL/GenBank/DDBJ databases">
        <authorList>
            <person name="Sun Q."/>
            <person name="Mori K."/>
        </authorList>
    </citation>
    <scope>NUCLEOTIDE SEQUENCE [LARGE SCALE GENOMIC DNA]</scope>
    <source>
        <strain evidence="3 4">CCM 7759</strain>
    </source>
</reference>
<feature type="signal peptide" evidence="2">
    <location>
        <begin position="1"/>
        <end position="26"/>
    </location>
</feature>
<evidence type="ECO:0000256" key="2">
    <source>
        <dbReference type="SAM" id="SignalP"/>
    </source>
</evidence>
<protein>
    <submittedName>
        <fullName evidence="3">Extracellular solute-binding protein</fullName>
    </submittedName>
</protein>
<feature type="chain" id="PRO_5046830330" evidence="2">
    <location>
        <begin position="27"/>
        <end position="988"/>
    </location>
</feature>
<dbReference type="PANTHER" id="PTHR43649">
    <property type="entry name" value="ARABINOSE-BINDING PROTEIN-RELATED"/>
    <property type="match status" value="1"/>
</dbReference>
<keyword evidence="4" id="KW-1185">Reference proteome</keyword>
<feature type="region of interest" description="Disordered" evidence="1">
    <location>
        <begin position="32"/>
        <end position="54"/>
    </location>
</feature>
<dbReference type="InterPro" id="IPR006059">
    <property type="entry name" value="SBP"/>
</dbReference>
<dbReference type="SUPFAM" id="SSF53850">
    <property type="entry name" value="Periplasmic binding protein-like II"/>
    <property type="match status" value="1"/>
</dbReference>
<dbReference type="Pfam" id="PF01547">
    <property type="entry name" value="SBP_bac_1"/>
    <property type="match status" value="1"/>
</dbReference>
<gene>
    <name evidence="3" type="ORF">ACFFK0_00010</name>
</gene>
<name>A0ABV6DDX6_9BACL</name>
<dbReference type="InterPro" id="IPR050490">
    <property type="entry name" value="Bact_solute-bd_prot1"/>
</dbReference>
<evidence type="ECO:0000313" key="4">
    <source>
        <dbReference type="Proteomes" id="UP001589776"/>
    </source>
</evidence>
<keyword evidence="2" id="KW-0732">Signal</keyword>